<name>A0ABC8W4X0_9POAL</name>
<dbReference type="Proteomes" id="UP001497457">
    <property type="component" value="Chromosome 11b"/>
</dbReference>
<dbReference type="GO" id="GO:0006508">
    <property type="term" value="P:proteolysis"/>
    <property type="evidence" value="ECO:0007669"/>
    <property type="project" value="UniProtKB-KW"/>
</dbReference>
<feature type="chain" id="PRO_5044742117" description="Xylanase inhibitor C-terminal domain-containing protein" evidence="3">
    <location>
        <begin position="32"/>
        <end position="408"/>
    </location>
</feature>
<dbReference type="InterPro" id="IPR051708">
    <property type="entry name" value="Plant_Aspart_Prot_A1"/>
</dbReference>
<evidence type="ECO:0000256" key="1">
    <source>
        <dbReference type="ARBA" id="ARBA00022670"/>
    </source>
</evidence>
<reference evidence="6" key="1">
    <citation type="submission" date="2024-06" db="EMBL/GenBank/DDBJ databases">
        <authorList>
            <person name="Ryan C."/>
        </authorList>
    </citation>
    <scope>NUCLEOTIDE SEQUENCE [LARGE SCALE GENOMIC DNA]</scope>
</reference>
<sequence>MAKLGSGTRGPAQGMLPLPVLLLLLLASVQAVPVIMALEWEDVGEHVVGLGEKVMVSALGKIEGWEDFAKGVKWGFKTYKMEHKAEGLIKKLNPGPGGGTPATLYYAVDTVVVVPPAGVGGPSSMLPVVTADITATISVRTGSCTAEWMPVGLRSIKLYGRPGSLTPPVPLTTTFQQCPGGAGAAAVLGLGRGGLLSRQFPTFSYHVTSDASTVLLLPTMTASQSQQRPAVTTTIPLSVSPKYPELYYVGISGIRVGGEVVVQTRNLALRPDGTGGVYLSTTEPYTYLESTVHFGLKLALVQLIRRLNAAPTLSPRGNAASQLCYVGVGANLMVPSMEILFANNAVMKLGVGNVWYREGPSTVCLAILPTTSPDQASVLGSWLQRGRVMTIDLSPRAGALLAAGTLTF</sequence>
<organism evidence="5 6">
    <name type="scientific">Urochloa decumbens</name>
    <dbReference type="NCBI Taxonomy" id="240449"/>
    <lineage>
        <taxon>Eukaryota</taxon>
        <taxon>Viridiplantae</taxon>
        <taxon>Streptophyta</taxon>
        <taxon>Embryophyta</taxon>
        <taxon>Tracheophyta</taxon>
        <taxon>Spermatophyta</taxon>
        <taxon>Magnoliopsida</taxon>
        <taxon>Liliopsida</taxon>
        <taxon>Poales</taxon>
        <taxon>Poaceae</taxon>
        <taxon>PACMAD clade</taxon>
        <taxon>Panicoideae</taxon>
        <taxon>Panicodae</taxon>
        <taxon>Paniceae</taxon>
        <taxon>Melinidinae</taxon>
        <taxon>Urochloa</taxon>
    </lineage>
</organism>
<evidence type="ECO:0000259" key="4">
    <source>
        <dbReference type="Pfam" id="PF14541"/>
    </source>
</evidence>
<dbReference type="PANTHER" id="PTHR47967">
    <property type="entry name" value="OS07G0603500 PROTEIN-RELATED"/>
    <property type="match status" value="1"/>
</dbReference>
<protein>
    <recommendedName>
        <fullName evidence="4">Xylanase inhibitor C-terminal domain-containing protein</fullName>
    </recommendedName>
</protein>
<dbReference type="Pfam" id="PF14541">
    <property type="entry name" value="TAXi_C"/>
    <property type="match status" value="1"/>
</dbReference>
<evidence type="ECO:0000313" key="6">
    <source>
        <dbReference type="Proteomes" id="UP001497457"/>
    </source>
</evidence>
<feature type="domain" description="Xylanase inhibitor C-terminal" evidence="4">
    <location>
        <begin position="247"/>
        <end position="394"/>
    </location>
</feature>
<keyword evidence="1" id="KW-0645">Protease</keyword>
<accession>A0ABC8W4X0</accession>
<keyword evidence="2" id="KW-0378">Hydrolase</keyword>
<reference evidence="5 6" key="2">
    <citation type="submission" date="2024-10" db="EMBL/GenBank/DDBJ databases">
        <authorList>
            <person name="Ryan C."/>
        </authorList>
    </citation>
    <scope>NUCLEOTIDE SEQUENCE [LARGE SCALE GENOMIC DNA]</scope>
</reference>
<proteinExistence type="predicted"/>
<evidence type="ECO:0000256" key="3">
    <source>
        <dbReference type="SAM" id="SignalP"/>
    </source>
</evidence>
<gene>
    <name evidence="5" type="ORF">URODEC1_LOCUS10145</name>
</gene>
<dbReference type="AlphaFoldDB" id="A0ABC8W4X0"/>
<dbReference type="InterPro" id="IPR021109">
    <property type="entry name" value="Peptidase_aspartic_dom_sf"/>
</dbReference>
<dbReference type="SUPFAM" id="SSF50630">
    <property type="entry name" value="Acid proteases"/>
    <property type="match status" value="1"/>
</dbReference>
<dbReference type="PANTHER" id="PTHR47967:SF134">
    <property type="entry name" value="XYLANASE INHIBITOR C-TERMINAL DOMAIN-CONTAINING PROTEIN"/>
    <property type="match status" value="1"/>
</dbReference>
<keyword evidence="6" id="KW-1185">Reference proteome</keyword>
<evidence type="ECO:0000313" key="5">
    <source>
        <dbReference type="EMBL" id="CAL4902753.1"/>
    </source>
</evidence>
<keyword evidence="3" id="KW-0732">Signal</keyword>
<dbReference type="InterPro" id="IPR032799">
    <property type="entry name" value="TAXi_C"/>
</dbReference>
<feature type="signal peptide" evidence="3">
    <location>
        <begin position="1"/>
        <end position="31"/>
    </location>
</feature>
<dbReference type="GO" id="GO:0008233">
    <property type="term" value="F:peptidase activity"/>
    <property type="evidence" value="ECO:0007669"/>
    <property type="project" value="UniProtKB-KW"/>
</dbReference>
<dbReference type="Gene3D" id="2.40.70.10">
    <property type="entry name" value="Acid Proteases"/>
    <property type="match status" value="1"/>
</dbReference>
<dbReference type="EMBL" id="OZ075121">
    <property type="protein sequence ID" value="CAL4902753.1"/>
    <property type="molecule type" value="Genomic_DNA"/>
</dbReference>
<evidence type="ECO:0000256" key="2">
    <source>
        <dbReference type="ARBA" id="ARBA00022801"/>
    </source>
</evidence>